<dbReference type="EMBL" id="LHPG02000021">
    <property type="protein sequence ID" value="PRW20837.1"/>
    <property type="molecule type" value="Genomic_DNA"/>
</dbReference>
<feature type="domain" description="Fibronectin type-III" evidence="4">
    <location>
        <begin position="5668"/>
        <end position="5765"/>
    </location>
</feature>
<name>A0A2P6TDX0_CHLSO</name>
<feature type="compositionally biased region" description="Basic residues" evidence="2">
    <location>
        <begin position="7013"/>
        <end position="7022"/>
    </location>
</feature>
<dbReference type="InterPro" id="IPR050964">
    <property type="entry name" value="Striated_Muscle_Regulatory"/>
</dbReference>
<feature type="chain" id="PRO_5015198851" evidence="3">
    <location>
        <begin position="21"/>
        <end position="7022"/>
    </location>
</feature>
<evidence type="ECO:0000313" key="6">
    <source>
        <dbReference type="Proteomes" id="UP000239899"/>
    </source>
</evidence>
<accession>A0A2P6TDX0</accession>
<evidence type="ECO:0000256" key="1">
    <source>
        <dbReference type="ARBA" id="ARBA00022737"/>
    </source>
</evidence>
<dbReference type="PROSITE" id="PS50853">
    <property type="entry name" value="FN3"/>
    <property type="match status" value="5"/>
</dbReference>
<sequence>MGSGPALALLLLAALGTLHCCSPAAATAAGSVPDLSAADITLGQSARQLLDAFDATAGALSCGSAPYVAPLTVSTPGLYRFRVKALGTNTDSTAITSGVVLVGMPSSPTSLTYTGGVGKVTVLWQSPVTDPDPATTKYRLYATPSTSGTRRLLDAGQTSFVELTPSSGTGSALQPFNATAYLPAGNYTFQLSAWNAIGESALTSSSALVEVSFSTSPRFWTVQGSQTAATLSVIRPDSVAEPDNLRFKVAILKAGDSGSGTFRAAALESHSGTGTLADPAVISIPLSAFGSSVEYAQARFIVVATNVSGGFDTASVESPIVTVGRPPAPTGLTFATASINSVTVAWDTAPTAAQYEVRLEQTAPDAKAVSTAVVDGSSGTSFSKTFDNLTPGRYSVSVYSINANRDSSSSAAISSSDAVVGAPLPATIEAVQTGVGQLTVQWSAPSINADLGTTYTLTIRDVTAGRSPATEPLEGIAMSSTTHSVTSLVAGTKRVQITATNVNSGSGKYASAVLSALSDEYDVALSLAPAIASTNGVVGSAAGAAISVTAPGQMSTTALNKFLIQAYHATENTELGKPIQVDAAESDSAGPWTVTWPQTAPQLLRFKVAAQSDDRTVTSPWSSLTDVVAVGTPDRPVIAASPAPAGGVDQVSLSWSAVYTAVSYHVRIYRSGELVQTRTATAPTVSHTETGLGWGMYTVEVAAVSANGVIGPGVETSPLTVGKPGKPDAPTTVGGIGTLTLTWQKPAADPDPASTAFFAKIYNAAGTTLVTGPVSLAGASGDGSSETPFVKTINLPFGEYTATIYGRNVNGDGDESDKSAATKVELSNKPAVISVAGYADKAVLTVLRPETLANVNALSYKVVVYDKAGAAITGKEALVPTADSNPGTIYTPTSLTLSLSQLTDGGAPGQFKFRVVAVGGPTDMPADDLTPLVTVGVPATPTGITADGGLSSATINWSASATSAYYLVELLAANVVKHSARVAHSDATATYTQTFNNVAAGTYSFRLTAVNGNSPAATDVSGIPATSGDVIVGVPGQPRLTTVVGSVGKATITWQQPSFNPSSVAAATTYWLRTYLVNSADGTWAEQGTAAEISRTDATVERTLYAGVYRFAMFTRNVNGDGPDSDLTDPVTVGFANAVTSASAVGARTQATLAFSAPSELCTTDGKVAKFRVQAIREDGLVVEEARELALAAPVDESTASLQLVFAWPSAAPQRLKFRLAATDSTFAGPWSAETNTVTVGQPAAPVIRASEGLPDSASVTFDAVPYAVTYDLVLLRCTGTTPSTCTEEADAKSSQTSAGQHTFGSVSAPGLYAIAVTASAANGVASDASTTPMLLVGKPGAPAAGPTVTVGVGNATFSWEAPAVNPDATGVVDPTRYTLRVYTTDGSTLIHTQALSGLGGQDTSAAPYSKLVTLVAGTWKATITASNKHGESESPLSAQFTVGVTSKPTISSVQGGPSGLTLEVYRPSDISAADARYLTYLVQLYDADSNSKLGNEIRVNSDSGDGTVAGGAFTFVVPYAKPQRLTAEVIADAGATRSQPSERTGLVVVGTPDKPTITSVSGSPSAAAPFSAAVTFPKVYTADSYSIVLEDLNVPANSYSYELTPTESAAGPFTRNQTVTTKGTYRFKVVASNAHATPSAEAESTAVVVGLPDVPTLPADAVTATVGKITLKWTAPHTNDFIGTQYTALLYRPTNLTAPIFSLALAADGTTAAGTTSFSEDVALPAGPYRLEIATANVHGDGAKSSMTAEFTVGISTTPSISSISGDTSGATLRVMRPGTMADDAVASYVIQAYTDAEASTKFGEEVRGNNTEAGADGKTPDTAFVFPYPYTTAAKLWFKVTVLVGGTRSSASDAYGPVIMGTPAKPTITGAAGGPTLDATINYTRAFTATSYVAELIDVNVAGSSVTNTLAVADTEAGPWSSTLTVPAKGTYRFQLTASNTHGAHGPVAESEAVVLGLPDAPTLAPGTDGINPGVGKLTLTWSAPQTNAFIGTKYTLNLYRPANTTAPVFSAVLSAAGTTAAGITTFTQQVQVPAGPYTLEITTANVHGAGDKTALSSEFTVGVSSSASIAEGTGSTSGALLKVLRPENVSDDTVATYLIQAYTNAAGTAKYGEEVRGSNTASGANGLSLATAFAFPYPSTAAAKLWFTVTVVVGGTRSPASPIYGPIIMGTPAKPTITLAAGGPTLEARINYTRTFTSTTYLAELTNVNDAADTLSDTLAVADTEEGPWSRTLTMTTKGTYRFKLTASNEHGDHGPVAESDALVLGLPDVPTLPADAVTATVGKITLKWTAPHTNDFIGTQYTALLYRPTNLTAPIFSLALAADGTTAAGTTSFSEDVALPAGPYRLEIATANVHGDGAKSSMTAEFTVGISTTPSISSISGDTSGATLRVMRPGTMADDAVASYVIQAYTDAEASTKFGKEVRGNNTEAGADGKTPDTAFVFPYPYTTAAKLWFKVTVLVGGTRSSASDAYGPVIMGTPAKPTITGAAGGPTLDATINYTRAFTATSYVAELIDVNVAGSSVTNTLAVADTEAGPWSSTLTVPAKGTYRFQLTASNTHGAHGPVAESEAVVLGLPDAPTLAPGTDGINPGVGKLTLTWSAPQTNAFIGTKYTLNLYRPANTTAPVFSAVLSAAGTTAAGITTFTQQVQVPAGPYTLEITTANVHGAGDKTALSSEFTVGVSSSASIAEGTGSTSGALLKVLRPENVSDDTVATYLIQAYTNAAGTAKYGEEVRGSNTASGANGLSLATAFAFPYPSTAAAKLWFTVTVVVGGTRSPASPIYGPIIMGTPAKPTITLAAGGPTLEARINYTRTFTSTTYLAELTNVNDAADTLSDTLAVADTEEGPWSSTLTVPAKGTYRFKLTASNEHGDHGPVAESDALVLGLPDVPTLPADAVTATVGKITLKWTAPHTNDFIGTQYTALLYRPTNLTAPIFSLALAADGTTAAGTTSFSEDVALPAGPYRLEIATANVHGDGAKSSMTAEFTVGISTTPSISSISGDTSGATLRVMRPGTMADDAVASYVIQAYTDAEASTKFGEEVRGNNTEAGADGKTPDTAFVFPYPYTTAAKLWFKVTVLVGGTRSSASDAYGPVIMGTPAKPTITGAAGGPTLDATINYTRAFTATSYVAELIDVNVAGSSVTNTLAVADTEAGPWSSTLTVPAKGTYRFKLTASNEHGDHGPVAESDALVLGLPDVPTLPADAVTATVGKITLKWTAPHTNDFIGTQYTALLYRPTNLTAPIFSLALAADGTTAAGTTSFSEDVALPAGPYRLEIATANVHGDGAKSSMTAEFTVGISTTPSISSSSGDTSGATLCVMRPGTMADDAVASYVIQAYTDAEASTKFGEEVRGNNTEAGADGKTPDTAFVFPYPYTTAAKLWFKVTVLVGGTRSSASDAYGPVIMGTPAKPTITGAAGGPTLDATINYTRAFTATSYVAELIDVNVAGSSVTNTLAVADTEAGPWSSTLTVPAKGTYRFQLTASNTHGAHGPVAESEAVVLGLPDAPTLAPGTDGINPGVGKLTLTWSAPQTNAFIGTKYTLNLYRPANTTAPVFSAVLSAAGTTAAGITTFTQQVQVPAGPYTLEITTANVHGAGDKTALSSEFTVGVSSSASIAEGTGSTSGALLKVLRPENVSDDTVATYLIQAYTNAAGTAKYGEEVRGSNTASGANGLSLATAFAFPYPSTAAAKLWFTVTVVVGGTRSPASPIYGPIIMGTPAKPTITLAAGGPTLEARINYTRTFTSTTYLAELTNVNDAADTLSDTLAVADTEEGPWSRTLTMTTKGTYRFKLTASNEHGDHGPVAESDALVLGLPDVPTLPADAVTATVGKITLKWTAPHTNDFIGTQYTALLYRPTNLTAPIFSLALAADGTTAAGTTSFSEDVALPAGPYRLEIATANVHGDGAKSSMTAEFTVGISTTPSISSISGDTSGATLRVMRPGTMADDAVASYVIQAYTDAEASTKFGEEVRGNNTEAGADGKTPDTAFVFPYPYTTAAKLWFKVTVLVGGTRSSASDAYGPVIMGTPAKPTITGAAGGPTLDATINYTRAFTATSYVAELIDVNVAGSSVTNTLAVADTEAGPWSSTLTVPAKGTYRFQLTASNTHGAHGPVAESEAVVLGLPDAPTLAPGTDGINPGVGKLTLTWSAPQTNAFIGTKYTLNLYRPANTTAPVFSAVLSAAGTTAAGITTFTQQVQVPAGPYTLEITTANVHGAGDKTALSSEFTVGVSSSASIAEGTGSTSGALLKVLRPENVSDDTVATYLIQAYTNAAGTAKYGEEVRGSNTASGANGLSLATAFAFPYPSTAAAKLWFTVTVVVGGTRSPASPIYGPIIMGTPAKPTITLAAGGPTLEARINYTRTFTSTTYLAELTNVNDAADTLSDTLAVADTEEGPWSRTLTMTTKGTYRFKLTASNEHGDHGPVAESDALVLGLPDVPTLPADAVTATVGKITLKWTAPHTNDFIGTQYTALLYRPTNLTAPIFSLALAADGTTAAGTTSFSEDVALPAGPYRLEIATANVHGDGAKSSMTAEFTVGISTTPSISSISGDTSGATLRVMRPGTMADDAVASYVIQAYTDAEASTKFGEEVRGNNTEAGADGKTPDTAFVFPYPYTTAAKLWFKVTVLVGGTRSSASDAYGPVIMGTPAKPTITGAAGGPTLDATINYTRAFTATSYVAELIDVNVAGSSVTNTLAVADTEAGPWSSTLTVPAKGTYRFQLTASNTHGAHGPVAESEAVVLGLPDAPTLAPGTDGINPGVGKLTLTWSAPQTNAFIGTKYTLNLYRPANTTAPVFSAVLSAAGTTAAGITTFTQQVQVPAGPYTLEITTANVHGAGDKTALSSEFTVGVSSSASIAEGTGSTSGALLKVLRPENVSDDTVATYLIQAYTNAAGTAKYGEEVRGSNTASGANGLSLATAFAFPYPSTAAAKLWFTVTVVVGGTRSPASPIYGPIIMGTPAKPTITLAAGGPTLEARINYTRTFTSTTYLAELTNVNDAADTLSDTLAVADTEEGPWSRTLTMTTKGTYRFKLTASNEHGDHGPVAESDALVLGLPDVPTLPADAVTATVGKITLKWTAPHTNDFIGTQYTALLYRPTNLTAPIFSLALAADGTTAAGTTSFSEDVALPAGPYRLEIATANVHGDGAKSSMTAEFTVGISTTPSISSISGDTSGATLRVMRPGTMADDAVASYVIQAYTDAEASTKFGEEVRGNNTEAGADGKTPDTAFVFPYPYTTAAKLWFKVTVLVGGTRSEASEVYGPIVVGTPATPRLVSPLGGKDGATFTFTAVLTAVKYIVTAFKDGTALSPAWTLPDASGQQVWSLTDLGGQPGQFAFSVVAENANGAQGEAANTSALVVGTPGAPAWVATNPVVAGAGTAHLSWTAPAYNAKIDTQYYAQLWRDGGATKFGGPVALAATQAGEGTAQAPFTATIDVSAGSWSYQLLTNNTWGAGEASDKTQAVEQAVADTPVIKSLAGGITTATLTFLKPTNASNQDTITYHAQLYDASASPATKLGEPVVLNVTGGEGTDAQPYVASLGPFSQARIIAVAIQASGGAGGFSTALSAQSAAVVVGTPSKPGISQASGSNGATASLTISKVFTATNYTIVLVDVNSAANVSEVLSPAAAEAGPWTRSLTAPAKGTYRFEVTATNEHKATSDKTVSEAVVVGLPDAPALPADAVTAAVGKITLKWTAPQTNAAIGTKYTALLYRPANTSAPYLILALKAAGTTSFSEELALPAGPYRLEIATANVHGDGAKSSMTAEFTVGVSSSPTIIGGSGDASGATLRSLRPDNMSDDAVATYLIQAYSDAAATTKVGTEVRGNNTATGADGKAAGTAFVFPYPWTTGSQLWFKVTVVVGGTRSPSSGTYGPIVVGTPATPRVLSPAGSKERATFNFTAVPTAVNYTITALKDGTPLSPTRTVATAGQQVWSLADLGGEPGQFTFSVVARNERGTVNDEATTSPLIVGTPGAPAWVASSPVTVAFGTTKLTWTAPAYNADIGTRYYVQLWRDEGATKFGSPVALAPTQDGDGTAQAPFTATINTTAGSWSYQLLTNNTWGAGGSSAKTQPVGQPLSDKPTIQSISGGASTATLRFLKPASATDQDTITFRAQLYDASTTPPTELGTPVALNASGAGTTGSPYVATLGPFAQPLRITVAVQATGGAGSMSTALSDQSTPVVVGLPLVPQIESFTGSKTELRVTWLKNDTTATSYRIAVFKAGVFVAPVVEVPAASLGDAAGTADDPFSFAIPAANRPDPNRYAVKVAAVNTNGAGPWSALSQVAVFGAPAAPSGVPAVALADPNVRVTFNKADSTAVKYSAFLKPTTGTEVEVPLAVKPVNDSTTQLFALVAPDPPELPQGGIYTLQIAAYNANDDLGTRSASSAAFQLGTVAPTAPVGVAANPSARAATVSFQAPASTGGSLITSYEVELLLAGDSQGVRTFQASALFKAGQYEGNAARPFSVALSNLAPGSWTFVVTAVNKNGRASAASTAPVTVPDVPPTKPAIAAISGTDSTVVSGVTTQTINLSVLKPTAGGEVIAWAYSLWNTARTVPFITKQPFTPTDGDGTTIDPYTAVLTIPNLPDGVYRVTVTATTATGSATSNFSPQVALGTPPTPTVTAVTSTTQNVTVRVSVPQTVTVAARNAKSTTKANTKAAKSISIAAGTTAASQPTVFTVTLNPTLGTGLKPLTRRVKSTGGTGTAGNPYTLVVPVTQRSEWTVQAVTGSNVNGASDADDWPTPVATGVPDAASFITVNGARGFANITFTSAPAWTTGATVRVRVINSVTLADEAFQGADGLLPFTSNPDTMPYIVPAAGANQWSAIIRNANNNVGTVGSPIPHVGTWRFRISVVNRAGGESALSVLTSAVEVGGPAQVVAPGIAQSSAAGLVMNVNIRTGLVTTAINNPPAVTGYLVRIYRGPATNSTAVKTLSYTPDQAKTVQAVNLATLGLQAGTYSVSTFPVGANGAGAESARSNYVAMQTRRSVRPVRRMAETQQSISQAQPQRAGTQGDARDEVLRKRHRNRHLL</sequence>
<evidence type="ECO:0000256" key="3">
    <source>
        <dbReference type="SAM" id="SignalP"/>
    </source>
</evidence>
<feature type="domain" description="Fibronectin type-III" evidence="4">
    <location>
        <begin position="723"/>
        <end position="827"/>
    </location>
</feature>
<feature type="signal peptide" evidence="3">
    <location>
        <begin position="1"/>
        <end position="20"/>
    </location>
</feature>
<dbReference type="Proteomes" id="UP000239899">
    <property type="component" value="Unassembled WGS sequence"/>
</dbReference>
<dbReference type="CDD" id="cd00063">
    <property type="entry name" value="FN3"/>
    <property type="match status" value="3"/>
</dbReference>
<keyword evidence="1" id="KW-0677">Repeat</keyword>
<gene>
    <name evidence="5" type="ORF">C2E21_8577</name>
</gene>
<dbReference type="SUPFAM" id="SSF49265">
    <property type="entry name" value="Fibronectin type III"/>
    <property type="match status" value="5"/>
</dbReference>
<evidence type="ECO:0000259" key="4">
    <source>
        <dbReference type="PROSITE" id="PS50853"/>
    </source>
</evidence>
<feature type="domain" description="Fibronectin type-III" evidence="4">
    <location>
        <begin position="104"/>
        <end position="218"/>
    </location>
</feature>
<dbReference type="PANTHER" id="PTHR13817">
    <property type="entry name" value="TITIN"/>
    <property type="match status" value="1"/>
</dbReference>
<dbReference type="Gene3D" id="2.60.40.10">
    <property type="entry name" value="Immunoglobulins"/>
    <property type="match status" value="4"/>
</dbReference>
<protein>
    <submittedName>
        <fullName evidence="5">Ig-like domain repeat</fullName>
    </submittedName>
</protein>
<dbReference type="InterPro" id="IPR013783">
    <property type="entry name" value="Ig-like_fold"/>
</dbReference>
<dbReference type="InterPro" id="IPR003961">
    <property type="entry name" value="FN3_dom"/>
</dbReference>
<keyword evidence="6" id="KW-1185">Reference proteome</keyword>
<feature type="domain" description="Fibronectin type-III" evidence="4">
    <location>
        <begin position="1034"/>
        <end position="1136"/>
    </location>
</feature>
<evidence type="ECO:0000256" key="2">
    <source>
        <dbReference type="SAM" id="MobiDB-lite"/>
    </source>
</evidence>
<reference evidence="5 6" key="1">
    <citation type="journal article" date="2018" name="Plant J.">
        <title>Genome sequences of Chlorella sorokiniana UTEX 1602 and Micractinium conductrix SAG 241.80: implications to maltose excretion by a green alga.</title>
        <authorList>
            <person name="Arriola M.B."/>
            <person name="Velmurugan N."/>
            <person name="Zhang Y."/>
            <person name="Plunkett M.H."/>
            <person name="Hondzo H."/>
            <person name="Barney B.M."/>
        </authorList>
    </citation>
    <scope>NUCLEOTIDE SEQUENCE [LARGE SCALE GENOMIC DNA]</scope>
    <source>
        <strain evidence="6">UTEX 1602</strain>
    </source>
</reference>
<feature type="region of interest" description="Disordered" evidence="2">
    <location>
        <begin position="6978"/>
        <end position="7022"/>
    </location>
</feature>
<feature type="domain" description="Fibronectin type-III" evidence="4">
    <location>
        <begin position="6387"/>
        <end position="6494"/>
    </location>
</feature>
<dbReference type="SMART" id="SM00060">
    <property type="entry name" value="FN3"/>
    <property type="match status" value="31"/>
</dbReference>
<dbReference type="InterPro" id="IPR036116">
    <property type="entry name" value="FN3_sf"/>
</dbReference>
<dbReference type="PANTHER" id="PTHR13817:SF73">
    <property type="entry name" value="FIBRONECTIN TYPE-III DOMAIN-CONTAINING PROTEIN"/>
    <property type="match status" value="1"/>
</dbReference>
<organism evidence="5 6">
    <name type="scientific">Chlorella sorokiniana</name>
    <name type="common">Freshwater green alga</name>
    <dbReference type="NCBI Taxonomy" id="3076"/>
    <lineage>
        <taxon>Eukaryota</taxon>
        <taxon>Viridiplantae</taxon>
        <taxon>Chlorophyta</taxon>
        <taxon>core chlorophytes</taxon>
        <taxon>Trebouxiophyceae</taxon>
        <taxon>Chlorellales</taxon>
        <taxon>Chlorellaceae</taxon>
        <taxon>Chlorella clade</taxon>
        <taxon>Chlorella</taxon>
    </lineage>
</organism>
<feature type="compositionally biased region" description="Polar residues" evidence="2">
    <location>
        <begin position="6988"/>
        <end position="7002"/>
    </location>
</feature>
<keyword evidence="3" id="KW-0732">Signal</keyword>
<evidence type="ECO:0000313" key="5">
    <source>
        <dbReference type="EMBL" id="PRW20837.1"/>
    </source>
</evidence>
<proteinExistence type="predicted"/>
<comment type="caution">
    <text evidence="5">The sequence shown here is derived from an EMBL/GenBank/DDBJ whole genome shotgun (WGS) entry which is preliminary data.</text>
</comment>